<dbReference type="AlphaFoldDB" id="L9VS48"/>
<sequence length="61" mass="7014">MESGFTTTRVVWRVVEMPSSRRAFTNTERIVTDWALNLFVVTDADRDSRTLISGIDRNEGH</sequence>
<proteinExistence type="predicted"/>
<organism evidence="1 2">
    <name type="scientific">Natronorubrum tibetense GA33</name>
    <dbReference type="NCBI Taxonomy" id="1114856"/>
    <lineage>
        <taxon>Archaea</taxon>
        <taxon>Methanobacteriati</taxon>
        <taxon>Methanobacteriota</taxon>
        <taxon>Stenosarchaea group</taxon>
        <taxon>Halobacteria</taxon>
        <taxon>Halobacteriales</taxon>
        <taxon>Natrialbaceae</taxon>
        <taxon>Natronorubrum</taxon>
    </lineage>
</organism>
<gene>
    <name evidence="1" type="ORF">C496_14131</name>
</gene>
<evidence type="ECO:0000313" key="2">
    <source>
        <dbReference type="Proteomes" id="UP000011599"/>
    </source>
</evidence>
<comment type="caution">
    <text evidence="1">The sequence shown here is derived from an EMBL/GenBank/DDBJ whole genome shotgun (WGS) entry which is preliminary data.</text>
</comment>
<accession>L9VS48</accession>
<dbReference type="EMBL" id="AOHW01000036">
    <property type="protein sequence ID" value="ELY39822.1"/>
    <property type="molecule type" value="Genomic_DNA"/>
</dbReference>
<reference evidence="1 2" key="1">
    <citation type="journal article" date="2014" name="PLoS Genet.">
        <title>Phylogenetically driven sequencing of extremely halophilic archaea reveals strategies for static and dynamic osmo-response.</title>
        <authorList>
            <person name="Becker E.A."/>
            <person name="Seitzer P.M."/>
            <person name="Tritt A."/>
            <person name="Larsen D."/>
            <person name="Krusor M."/>
            <person name="Yao A.I."/>
            <person name="Wu D."/>
            <person name="Madern D."/>
            <person name="Eisen J.A."/>
            <person name="Darling A.E."/>
            <person name="Facciotti M.T."/>
        </authorList>
    </citation>
    <scope>NUCLEOTIDE SEQUENCE [LARGE SCALE GENOMIC DNA]</scope>
    <source>
        <strain evidence="1 2">GA33</strain>
    </source>
</reference>
<keyword evidence="2" id="KW-1185">Reference proteome</keyword>
<name>L9VS48_9EURY</name>
<evidence type="ECO:0000313" key="1">
    <source>
        <dbReference type="EMBL" id="ELY39822.1"/>
    </source>
</evidence>
<protein>
    <submittedName>
        <fullName evidence="1">Uncharacterized protein</fullName>
    </submittedName>
</protein>
<dbReference type="Proteomes" id="UP000011599">
    <property type="component" value="Unassembled WGS sequence"/>
</dbReference>